<dbReference type="PANTHER" id="PTHR11202:SF22">
    <property type="entry name" value="PROTEIN ENABLED"/>
    <property type="match status" value="1"/>
</dbReference>
<dbReference type="GO" id="GO:0005829">
    <property type="term" value="C:cytosol"/>
    <property type="evidence" value="ECO:0007669"/>
    <property type="project" value="UniProtKB-ARBA"/>
</dbReference>
<dbReference type="GO" id="GO:0030027">
    <property type="term" value="C:lamellipodium"/>
    <property type="evidence" value="ECO:0007669"/>
    <property type="project" value="UniProtKB-SubCell"/>
</dbReference>
<organism evidence="12">
    <name type="scientific">Hirudo medicinalis</name>
    <name type="common">Medicinal leech</name>
    <dbReference type="NCBI Taxonomy" id="6421"/>
    <lineage>
        <taxon>Eukaryota</taxon>
        <taxon>Metazoa</taxon>
        <taxon>Spiralia</taxon>
        <taxon>Lophotrochozoa</taxon>
        <taxon>Annelida</taxon>
        <taxon>Clitellata</taxon>
        <taxon>Hirudinea</taxon>
        <taxon>Hirudinida</taxon>
        <taxon>Hirudiniformes</taxon>
        <taxon>Hirudinidae</taxon>
        <taxon>Hirudo</taxon>
    </lineage>
</organism>
<dbReference type="GO" id="GO:0005856">
    <property type="term" value="C:cytoskeleton"/>
    <property type="evidence" value="ECO:0007669"/>
    <property type="project" value="UniProtKB-SubCell"/>
</dbReference>
<keyword evidence="4" id="KW-0963">Cytoplasm</keyword>
<keyword evidence="8" id="KW-0206">Cytoskeleton</keyword>
<feature type="region of interest" description="Disordered" evidence="10">
    <location>
        <begin position="372"/>
        <end position="457"/>
    </location>
</feature>
<dbReference type="Pfam" id="PF00568">
    <property type="entry name" value="WH1"/>
    <property type="match status" value="1"/>
</dbReference>
<dbReference type="Gene3D" id="1.20.5.1160">
    <property type="entry name" value="Vasodilator-stimulated phosphoprotein"/>
    <property type="match status" value="1"/>
</dbReference>
<evidence type="ECO:0000256" key="6">
    <source>
        <dbReference type="ARBA" id="ARBA00023036"/>
    </source>
</evidence>
<evidence type="ECO:0000256" key="10">
    <source>
        <dbReference type="SAM" id="MobiDB-lite"/>
    </source>
</evidence>
<comment type="subcellular location">
    <subcellularLocation>
        <location evidence="2">Cell projection</location>
        <location evidence="2">Lamellipodium</location>
    </subcellularLocation>
    <subcellularLocation>
        <location evidence="1">Cytoplasm</location>
        <location evidence="1">Cytoskeleton</location>
    </subcellularLocation>
</comment>
<dbReference type="InterPro" id="IPR014885">
    <property type="entry name" value="VASP_tetra"/>
</dbReference>
<feature type="compositionally biased region" description="Polar residues" evidence="10">
    <location>
        <begin position="298"/>
        <end position="312"/>
    </location>
</feature>
<dbReference type="SUPFAM" id="SSF50729">
    <property type="entry name" value="PH domain-like"/>
    <property type="match status" value="1"/>
</dbReference>
<dbReference type="Gene3D" id="2.30.29.30">
    <property type="entry name" value="Pleckstrin-homology domain (PH domain)/Phosphotyrosine-binding domain (PTB)"/>
    <property type="match status" value="1"/>
</dbReference>
<keyword evidence="9" id="KW-0966">Cell projection</keyword>
<evidence type="ECO:0000259" key="11">
    <source>
        <dbReference type="PROSITE" id="PS50229"/>
    </source>
</evidence>
<dbReference type="EMBL" id="AY007501">
    <property type="protein sequence ID" value="AAG10390.1"/>
    <property type="molecule type" value="mRNA"/>
</dbReference>
<feature type="compositionally biased region" description="Low complexity" evidence="10">
    <location>
        <begin position="148"/>
        <end position="176"/>
    </location>
</feature>
<evidence type="ECO:0000256" key="7">
    <source>
        <dbReference type="ARBA" id="ARBA00023203"/>
    </source>
</evidence>
<dbReference type="InterPro" id="IPR011993">
    <property type="entry name" value="PH-like_dom_sf"/>
</dbReference>
<proteinExistence type="evidence at transcript level"/>
<feature type="region of interest" description="Disordered" evidence="10">
    <location>
        <begin position="216"/>
        <end position="312"/>
    </location>
</feature>
<keyword evidence="5" id="KW-0597">Phosphoprotein</keyword>
<dbReference type="GO" id="GO:0017124">
    <property type="term" value="F:SH3 domain binding"/>
    <property type="evidence" value="ECO:0007669"/>
    <property type="project" value="UniProtKB-KW"/>
</dbReference>
<feature type="region of interest" description="Disordered" evidence="10">
    <location>
        <begin position="148"/>
        <end position="186"/>
    </location>
</feature>
<evidence type="ECO:0000256" key="1">
    <source>
        <dbReference type="ARBA" id="ARBA00004245"/>
    </source>
</evidence>
<evidence type="ECO:0000313" key="12">
    <source>
        <dbReference type="EMBL" id="AAG10390.1"/>
    </source>
</evidence>
<evidence type="ECO:0000256" key="5">
    <source>
        <dbReference type="ARBA" id="ARBA00022553"/>
    </source>
</evidence>
<name>Q9GS27_HIRME</name>
<dbReference type="CDD" id="cd01207">
    <property type="entry name" value="EVH1_Ena_VASP-like"/>
    <property type="match status" value="1"/>
</dbReference>
<dbReference type="PROSITE" id="PS50229">
    <property type="entry name" value="WH1"/>
    <property type="match status" value="1"/>
</dbReference>
<feature type="compositionally biased region" description="Pro residues" evidence="10">
    <location>
        <begin position="258"/>
        <end position="291"/>
    </location>
</feature>
<dbReference type="GO" id="GO:0003779">
    <property type="term" value="F:actin binding"/>
    <property type="evidence" value="ECO:0007669"/>
    <property type="project" value="UniProtKB-KW"/>
</dbReference>
<dbReference type="AlphaFoldDB" id="Q9GS27"/>
<dbReference type="PANTHER" id="PTHR11202">
    <property type="entry name" value="SPROUTY-RELATED, EVH1 DOMAIN-CONTAINING PROTEIN FAMILY MEMBER"/>
    <property type="match status" value="1"/>
</dbReference>
<evidence type="ECO:0000256" key="2">
    <source>
        <dbReference type="ARBA" id="ARBA00004510"/>
    </source>
</evidence>
<feature type="compositionally biased region" description="Polar residues" evidence="10">
    <location>
        <begin position="177"/>
        <end position="186"/>
    </location>
</feature>
<keyword evidence="7" id="KW-0009">Actin-binding</keyword>
<comment type="similarity">
    <text evidence="3">Belongs to the Ena/VASP family.</text>
</comment>
<protein>
    <submittedName>
        <fullName evidence="12">Enabled-like protein</fullName>
    </submittedName>
</protein>
<dbReference type="InterPro" id="IPR038023">
    <property type="entry name" value="VASP_sf"/>
</dbReference>
<sequence>MGEHSIVAARASVMVYDESNRRWVPSGTSQGLSKIHIYQHPVNNTFRVVGRKLQDHEVVINCAIVKGLKYNQATPTFHQWRDNRQVYGLNFSTKEEADDFAMAMFSALEMLTGTPNVTQPQQVTQAPPYSIQQQHLQQQQLFQQKQQLQQQIQQHSHYHQPIPNQQQQFQSVPPQQLMNGSDQRPQMIASNRDNQRLSDNRGNNPMDVLYSHPYEAASLPRPTNTSSPPIQPAPPQTLPKNYATLPAGSLSGHAASPPVAPSPSAMAPPPPAPPPPPPSPAPAAPPPPPLPDVAQKSGKPSTSPVGNNNVNSLAAALKSAQLRSVSKPPNQASDEGFEAAGVNYASNAGTVGRSSISAIKGSENIMSEMAKKLKERRAKAEGAAGDVELTVNTSNANNGSGPPSSGTSSTTPAQNEAKKNLNDAADSNGPNKFNKPNGYDSPRVSRNKRYQSLTGQENFSLAPSAQVDLTVSTGELEALKLDVLQEVRKEISKAKQEILDAFQAYFSKK</sequence>
<dbReference type="GO" id="GO:0030054">
    <property type="term" value="C:cell junction"/>
    <property type="evidence" value="ECO:0007669"/>
    <property type="project" value="UniProtKB-ARBA"/>
</dbReference>
<dbReference type="SUPFAM" id="SSF118370">
    <property type="entry name" value="Vasodilator-stimulated phosphoprotein, VASP, tetramerisation domain"/>
    <property type="match status" value="1"/>
</dbReference>
<evidence type="ECO:0000256" key="4">
    <source>
        <dbReference type="ARBA" id="ARBA00022490"/>
    </source>
</evidence>
<evidence type="ECO:0000256" key="9">
    <source>
        <dbReference type="ARBA" id="ARBA00023273"/>
    </source>
</evidence>
<dbReference type="FunFam" id="2.30.29.30:FF:000047">
    <property type="entry name" value="vasodilator-stimulated phosphoprotein isoform X2"/>
    <property type="match status" value="1"/>
</dbReference>
<evidence type="ECO:0000256" key="3">
    <source>
        <dbReference type="ARBA" id="ARBA00009785"/>
    </source>
</evidence>
<reference evidence="12" key="1">
    <citation type="submission" date="2000-08" db="EMBL/GenBank/DDBJ databases">
        <title>The expression of leech enabled (lena) in embryonic leeches.</title>
        <authorList>
            <person name="Dutt A."/>
            <person name="Macagno E.R."/>
        </authorList>
    </citation>
    <scope>NUCLEOTIDE SEQUENCE</scope>
</reference>
<keyword evidence="6" id="KW-0729">SH3-binding</keyword>
<dbReference type="InterPro" id="IPR000697">
    <property type="entry name" value="WH1/EVH1_dom"/>
</dbReference>
<feature type="domain" description="WH1" evidence="11">
    <location>
        <begin position="1"/>
        <end position="111"/>
    </location>
</feature>
<dbReference type="SMART" id="SM00461">
    <property type="entry name" value="WH1"/>
    <property type="match status" value="1"/>
</dbReference>
<evidence type="ECO:0000256" key="8">
    <source>
        <dbReference type="ARBA" id="ARBA00023212"/>
    </source>
</evidence>
<feature type="compositionally biased region" description="Low complexity" evidence="10">
    <location>
        <begin position="392"/>
        <end position="413"/>
    </location>
</feature>
<dbReference type="Pfam" id="PF08776">
    <property type="entry name" value="VASP_tetra"/>
    <property type="match status" value="1"/>
</dbReference>
<accession>Q9GS27</accession>